<sequence length="33" mass="3808">MLCSAIITDFELENPLLMWQIQLALPYHGVNYA</sequence>
<keyword evidence="2" id="KW-1185">Reference proteome</keyword>
<proteinExistence type="predicted"/>
<protein>
    <submittedName>
        <fullName evidence="1">Uncharacterized protein</fullName>
    </submittedName>
</protein>
<reference evidence="1 2" key="1">
    <citation type="submission" date="2024-02" db="EMBL/GenBank/DDBJ databases">
        <title>Rhodopirellula caenicola NBRC 110016.</title>
        <authorList>
            <person name="Ichikawa N."/>
            <person name="Katano-Makiyama Y."/>
            <person name="Hidaka K."/>
        </authorList>
    </citation>
    <scope>NUCLEOTIDE SEQUENCE [LARGE SCALE GENOMIC DNA]</scope>
    <source>
        <strain evidence="1 2">NBRC 110016</strain>
    </source>
</reference>
<gene>
    <name evidence="1" type="ORF">Rcae01_06594</name>
</gene>
<comment type="caution">
    <text evidence="1">The sequence shown here is derived from an EMBL/GenBank/DDBJ whole genome shotgun (WGS) entry which is preliminary data.</text>
</comment>
<dbReference type="EMBL" id="BAABRO010000035">
    <property type="protein sequence ID" value="GAA5511081.1"/>
    <property type="molecule type" value="Genomic_DNA"/>
</dbReference>
<dbReference type="Proteomes" id="UP001416858">
    <property type="component" value="Unassembled WGS sequence"/>
</dbReference>
<accession>A0ABP9W125</accession>
<organism evidence="1 2">
    <name type="scientific">Novipirellula caenicola</name>
    <dbReference type="NCBI Taxonomy" id="1536901"/>
    <lineage>
        <taxon>Bacteria</taxon>
        <taxon>Pseudomonadati</taxon>
        <taxon>Planctomycetota</taxon>
        <taxon>Planctomycetia</taxon>
        <taxon>Pirellulales</taxon>
        <taxon>Pirellulaceae</taxon>
        <taxon>Novipirellula</taxon>
    </lineage>
</organism>
<evidence type="ECO:0000313" key="1">
    <source>
        <dbReference type="EMBL" id="GAA5511081.1"/>
    </source>
</evidence>
<evidence type="ECO:0000313" key="2">
    <source>
        <dbReference type="Proteomes" id="UP001416858"/>
    </source>
</evidence>
<name>A0ABP9W125_9BACT</name>